<evidence type="ECO:0000313" key="2">
    <source>
        <dbReference type="EnsemblPlants" id="Ma01_p09470.1"/>
    </source>
</evidence>
<name>A0A804HS48_MUSAM</name>
<dbReference type="InParanoid" id="A0A804HS48"/>
<keyword evidence="3" id="KW-1185">Reference proteome</keyword>
<reference evidence="1" key="1">
    <citation type="submission" date="2021-03" db="EMBL/GenBank/DDBJ databases">
        <authorList>
            <consortium name="Genoscope - CEA"/>
            <person name="William W."/>
        </authorList>
    </citation>
    <scope>NUCLEOTIDE SEQUENCE</scope>
    <source>
        <strain evidence="1">Doubled-haploid Pahang</strain>
    </source>
</reference>
<gene>
    <name evidence="1" type="ORF">GSMUA_293270.1</name>
</gene>
<dbReference type="EMBL" id="HG996466">
    <property type="protein sequence ID" value="CAG1859032.1"/>
    <property type="molecule type" value="Genomic_DNA"/>
</dbReference>
<reference evidence="2" key="2">
    <citation type="submission" date="2021-05" db="UniProtKB">
        <authorList>
            <consortium name="EnsemblPlants"/>
        </authorList>
    </citation>
    <scope>IDENTIFICATION</scope>
    <source>
        <strain evidence="2">subsp. malaccensis</strain>
    </source>
</reference>
<organism evidence="2 3">
    <name type="scientific">Musa acuminata subsp. malaccensis</name>
    <name type="common">Wild banana</name>
    <name type="synonym">Musa malaccensis</name>
    <dbReference type="NCBI Taxonomy" id="214687"/>
    <lineage>
        <taxon>Eukaryota</taxon>
        <taxon>Viridiplantae</taxon>
        <taxon>Streptophyta</taxon>
        <taxon>Embryophyta</taxon>
        <taxon>Tracheophyta</taxon>
        <taxon>Spermatophyta</taxon>
        <taxon>Magnoliopsida</taxon>
        <taxon>Liliopsida</taxon>
        <taxon>Zingiberales</taxon>
        <taxon>Musaceae</taxon>
        <taxon>Musa</taxon>
    </lineage>
</organism>
<dbReference type="Gramene" id="Ma01_t09470.1">
    <property type="protein sequence ID" value="Ma01_p09470.1"/>
    <property type="gene ID" value="Ma01_g09470"/>
</dbReference>
<proteinExistence type="predicted"/>
<sequence>MIIMFGTASLVVARRELISRVQQLTEDLQRSHGNVQQIPSLMSELEVIDKNIRIAEPHMILRGNCTWIIMSHFK</sequence>
<dbReference type="AlphaFoldDB" id="A0A804HS48"/>
<evidence type="ECO:0000313" key="1">
    <source>
        <dbReference type="EMBL" id="CAG1859032.1"/>
    </source>
</evidence>
<accession>A0A804HS48</accession>
<evidence type="ECO:0000313" key="3">
    <source>
        <dbReference type="Proteomes" id="UP000012960"/>
    </source>
</evidence>
<protein>
    <submittedName>
        <fullName evidence="1">(wild Malaysian banana) hypothetical protein</fullName>
    </submittedName>
</protein>
<dbReference type="EnsemblPlants" id="Ma01_t09470.1">
    <property type="protein sequence ID" value="Ma01_p09470.1"/>
    <property type="gene ID" value="Ma01_g09470"/>
</dbReference>
<dbReference type="Proteomes" id="UP000012960">
    <property type="component" value="Unplaced"/>
</dbReference>